<evidence type="ECO:0000256" key="3">
    <source>
        <dbReference type="SAM" id="SignalP"/>
    </source>
</evidence>
<feature type="compositionally biased region" description="Low complexity" evidence="2">
    <location>
        <begin position="396"/>
        <end position="406"/>
    </location>
</feature>
<feature type="signal peptide" evidence="3">
    <location>
        <begin position="1"/>
        <end position="27"/>
    </location>
</feature>
<dbReference type="PANTHER" id="PTHR48081:SF8">
    <property type="entry name" value="ALPHA_BETA HYDROLASE FOLD-3 DOMAIN-CONTAINING PROTEIN-RELATED"/>
    <property type="match status" value="1"/>
</dbReference>
<keyword evidence="3" id="KW-0732">Signal</keyword>
<evidence type="ECO:0000256" key="1">
    <source>
        <dbReference type="ARBA" id="ARBA00022801"/>
    </source>
</evidence>
<dbReference type="Proteomes" id="UP000016566">
    <property type="component" value="Unassembled WGS sequence"/>
</dbReference>
<dbReference type="InterPro" id="IPR029058">
    <property type="entry name" value="AB_hydrolase_fold"/>
</dbReference>
<feature type="region of interest" description="Disordered" evidence="2">
    <location>
        <begin position="396"/>
        <end position="440"/>
    </location>
</feature>
<dbReference type="PANTHER" id="PTHR48081">
    <property type="entry name" value="AB HYDROLASE SUPERFAMILY PROTEIN C4A8.06C"/>
    <property type="match status" value="1"/>
</dbReference>
<dbReference type="InterPro" id="IPR013094">
    <property type="entry name" value="AB_hydrolase_3"/>
</dbReference>
<evidence type="ECO:0000313" key="5">
    <source>
        <dbReference type="EMBL" id="GAD54574.1"/>
    </source>
</evidence>
<dbReference type="AlphaFoldDB" id="U3AA66"/>
<keyword evidence="6" id="KW-1185">Reference proteome</keyword>
<dbReference type="SUPFAM" id="SSF53474">
    <property type="entry name" value="alpha/beta-Hydrolases"/>
    <property type="match status" value="1"/>
</dbReference>
<feature type="chain" id="PRO_5004637629" evidence="3">
    <location>
        <begin position="28"/>
        <end position="440"/>
    </location>
</feature>
<evidence type="ECO:0000313" key="6">
    <source>
        <dbReference type="Proteomes" id="UP000016566"/>
    </source>
</evidence>
<reference evidence="5" key="1">
    <citation type="journal article" date="2013" name="Genome Announc.">
        <title>Draft Genome Sequence of Loktanella cinnabarina LL-001T, Isolated from Deep-Sea Floor Sediment.</title>
        <authorList>
            <person name="Nishi S."/>
            <person name="Tsubouchi T."/>
            <person name="Takaki Y."/>
            <person name="Koyanagi R."/>
            <person name="Satoh N."/>
            <person name="Maruyama T."/>
            <person name="Hatada Y."/>
        </authorList>
    </citation>
    <scope>NUCLEOTIDE SEQUENCE [LARGE SCALE GENOMIC DNA]</scope>
    <source>
        <strain evidence="5">LL-001</strain>
    </source>
</reference>
<gene>
    <name evidence="5" type="ORF">MBELCI_0626</name>
</gene>
<proteinExistence type="predicted"/>
<comment type="caution">
    <text evidence="5">The sequence shown here is derived from an EMBL/GenBank/DDBJ whole genome shotgun (WGS) entry which is preliminary data.</text>
</comment>
<keyword evidence="1" id="KW-0378">Hydrolase</keyword>
<organism evidence="5 6">
    <name type="scientific">Limimaricola cinnabarinus LL-001</name>
    <dbReference type="NCBI Taxonomy" id="1337093"/>
    <lineage>
        <taxon>Bacteria</taxon>
        <taxon>Pseudomonadati</taxon>
        <taxon>Pseudomonadota</taxon>
        <taxon>Alphaproteobacteria</taxon>
        <taxon>Rhodobacterales</taxon>
        <taxon>Paracoccaceae</taxon>
        <taxon>Limimaricola</taxon>
    </lineage>
</organism>
<evidence type="ECO:0000256" key="2">
    <source>
        <dbReference type="SAM" id="MobiDB-lite"/>
    </source>
</evidence>
<dbReference type="eggNOG" id="COG0657">
    <property type="taxonomic scope" value="Bacteria"/>
</dbReference>
<dbReference type="Pfam" id="PF07859">
    <property type="entry name" value="Abhydrolase_3"/>
    <property type="match status" value="1"/>
</dbReference>
<dbReference type="GO" id="GO:0016787">
    <property type="term" value="F:hydrolase activity"/>
    <property type="evidence" value="ECO:0007669"/>
    <property type="project" value="UniProtKB-KW"/>
</dbReference>
<feature type="region of interest" description="Disordered" evidence="2">
    <location>
        <begin position="30"/>
        <end position="52"/>
    </location>
</feature>
<dbReference type="EMBL" id="BATB01000004">
    <property type="protein sequence ID" value="GAD54574.1"/>
    <property type="molecule type" value="Genomic_DNA"/>
</dbReference>
<dbReference type="InterPro" id="IPR050300">
    <property type="entry name" value="GDXG_lipolytic_enzyme"/>
</dbReference>
<evidence type="ECO:0000259" key="4">
    <source>
        <dbReference type="Pfam" id="PF07859"/>
    </source>
</evidence>
<feature type="domain" description="Alpha/beta hydrolase fold-3" evidence="4">
    <location>
        <begin position="158"/>
        <end position="364"/>
    </location>
</feature>
<feature type="compositionally biased region" description="Acidic residues" evidence="2">
    <location>
        <begin position="417"/>
        <end position="440"/>
    </location>
</feature>
<dbReference type="STRING" id="1337093.MBELCI_0626"/>
<accession>U3AA66</accession>
<name>U3AA66_9RHOB</name>
<dbReference type="Gene3D" id="3.40.50.1820">
    <property type="entry name" value="alpha/beta hydrolase"/>
    <property type="match status" value="1"/>
</dbReference>
<sequence>MHMLLKTTTASAALAAALTVAPASLLAQEATTNEAETTAETEASPTSGASAEMEANVTADAGAVADPPATPNEDMQAVLDKLAELGAQPISELSVEDARSQPTPADAVMAVMEERGIEMPEDLAGVATRDITYPGADGSQIDARVYTPAEGEGPFPLIVYYHGGGWVIAGIDVYDASARALAAGANAVVVSATYRQAPGATFPVQHEDANAAYEWIVENSGDFNADAERLAIAGESAGGNLALNVAIHARDAELIQPDHVLSVYPIASDDMQTPSYEAYADAMPLSRAGMEWFFDKVFQDPSQASDPRIDLIARDDLQGLPPVTIVNAEIDPLQSEGEIMAERLSEAGVEVEQMTYDGVTHEFFGMGTVVPQAQEAVDMAVANLLEAFGNENNSADEAAMESDAASTDGTEAMPVEGEMDDAADNVEAEPAEEDATTTAN</sequence>
<protein>
    <submittedName>
        <fullName evidence="5">Putative lipase</fullName>
    </submittedName>
</protein>